<dbReference type="InterPro" id="IPR004396">
    <property type="entry name" value="ATPase_YchF/OLA1"/>
</dbReference>
<dbReference type="PANTHER" id="PTHR23305:SF18">
    <property type="entry name" value="OBG-TYPE G DOMAIN-CONTAINING PROTEIN"/>
    <property type="match status" value="1"/>
</dbReference>
<proteinExistence type="inferred from homology"/>
<dbReference type="GO" id="GO:0043023">
    <property type="term" value="F:ribosomal large subunit binding"/>
    <property type="evidence" value="ECO:0007669"/>
    <property type="project" value="UniProtKB-UniRule"/>
</dbReference>
<dbReference type="Proteomes" id="UP000176770">
    <property type="component" value="Unassembled WGS sequence"/>
</dbReference>
<dbReference type="Gene3D" id="1.10.150.300">
    <property type="entry name" value="TGS-like domain"/>
    <property type="match status" value="1"/>
</dbReference>
<evidence type="ECO:0000256" key="4">
    <source>
        <dbReference type="ARBA" id="ARBA00022840"/>
    </source>
</evidence>
<dbReference type="InterPro" id="IPR004095">
    <property type="entry name" value="TGS"/>
</dbReference>
<evidence type="ECO:0000256" key="5">
    <source>
        <dbReference type="ARBA" id="ARBA00022842"/>
    </source>
</evidence>
<evidence type="ECO:0000259" key="9">
    <source>
        <dbReference type="PROSITE" id="PS51880"/>
    </source>
</evidence>
<dbReference type="InterPro" id="IPR031167">
    <property type="entry name" value="G_OBG"/>
</dbReference>
<evidence type="ECO:0000256" key="2">
    <source>
        <dbReference type="ARBA" id="ARBA00022723"/>
    </source>
</evidence>
<dbReference type="CDD" id="cd01900">
    <property type="entry name" value="YchF"/>
    <property type="match status" value="1"/>
</dbReference>
<dbReference type="InterPro" id="IPR012676">
    <property type="entry name" value="TGS-like"/>
</dbReference>
<dbReference type="Gene3D" id="3.40.50.300">
    <property type="entry name" value="P-loop containing nucleotide triphosphate hydrolases"/>
    <property type="match status" value="1"/>
</dbReference>
<evidence type="ECO:0000313" key="11">
    <source>
        <dbReference type="Proteomes" id="UP000176770"/>
    </source>
</evidence>
<comment type="cofactor">
    <cofactor evidence="1">
        <name>Mg(2+)</name>
        <dbReference type="ChEBI" id="CHEBI:18420"/>
    </cofactor>
</comment>
<comment type="similarity">
    <text evidence="6">Belongs to the TRAFAC class OBG-HflX-like GTPase superfamily. OBG GTPase family. YchF/OLA1 subfamily.</text>
</comment>
<dbReference type="FunFam" id="1.10.150.300:FF:000001">
    <property type="entry name" value="Ribosome-binding ATPase YchF"/>
    <property type="match status" value="1"/>
</dbReference>
<feature type="binding site" evidence="6">
    <location>
        <begin position="11"/>
        <end position="16"/>
    </location>
    <ligand>
        <name>ATP</name>
        <dbReference type="ChEBI" id="CHEBI:30616"/>
    </ligand>
</feature>
<keyword evidence="4 6" id="KW-0067">ATP-binding</keyword>
<dbReference type="GO" id="GO:0005525">
    <property type="term" value="F:GTP binding"/>
    <property type="evidence" value="ECO:0007669"/>
    <property type="project" value="InterPro"/>
</dbReference>
<keyword evidence="2" id="KW-0479">Metal-binding</keyword>
<feature type="coiled-coil region" evidence="7">
    <location>
        <begin position="129"/>
        <end position="156"/>
    </location>
</feature>
<dbReference type="PROSITE" id="PS51880">
    <property type="entry name" value="TGS"/>
    <property type="match status" value="1"/>
</dbReference>
<dbReference type="PANTHER" id="PTHR23305">
    <property type="entry name" value="OBG GTPASE FAMILY"/>
    <property type="match status" value="1"/>
</dbReference>
<dbReference type="AlphaFoldDB" id="A0A1G2HJE8"/>
<dbReference type="EMBL" id="MHOK01000010">
    <property type="protein sequence ID" value="OGZ62018.1"/>
    <property type="molecule type" value="Genomic_DNA"/>
</dbReference>
<dbReference type="InterPro" id="IPR006073">
    <property type="entry name" value="GTP-bd"/>
</dbReference>
<dbReference type="InterPro" id="IPR012675">
    <property type="entry name" value="Beta-grasp_dom_sf"/>
</dbReference>
<dbReference type="CDD" id="cd04867">
    <property type="entry name" value="TGS_YchF_OLA1"/>
    <property type="match status" value="1"/>
</dbReference>
<dbReference type="PRINTS" id="PR00326">
    <property type="entry name" value="GTP1OBG"/>
</dbReference>
<protein>
    <recommendedName>
        <fullName evidence="6">Ribosome-binding ATPase YchF</fullName>
    </recommendedName>
</protein>
<name>A0A1G2HJE8_9BACT</name>
<dbReference type="SUPFAM" id="SSF81271">
    <property type="entry name" value="TGS-like"/>
    <property type="match status" value="1"/>
</dbReference>
<dbReference type="SUPFAM" id="SSF52540">
    <property type="entry name" value="P-loop containing nucleoside triphosphate hydrolases"/>
    <property type="match status" value="1"/>
</dbReference>
<keyword evidence="3 6" id="KW-0547">Nucleotide-binding</keyword>
<sequence length="363" mass="39739">MLSIGIVGLPNVGKSTLFKALTKKEVEIANYPFATIDPNVGVVQVPDERLKKLAEVSKSAQIIPTAIEFVDIAGLVKGAAEGEGLGNQFLHNIREVNAILYLVRAFEGTDIQHVSGSVDPARDIEIVREELALKDLETIEKRIEKIQGEAQSGNKELQEDLEILKHFVEILNSGKHIIDTAIGTPGVPIAGKNEREGELLQELQLLTSKPAIYIFNAKKESEISPRITTTGVTPTPVVVMDVREELDGGDLSSEERKELSLGESKLNELIKVAYKILDLVTFFTSGEKETRAWTVAGGAKAPQAAGVIHTDFQKEFIRAEVVSWDKFVEIGGWARSREAGVLRTEGKDYIVQDGDVLVILHAK</sequence>
<dbReference type="GO" id="GO:0005524">
    <property type="term" value="F:ATP binding"/>
    <property type="evidence" value="ECO:0007669"/>
    <property type="project" value="UniProtKB-UniRule"/>
</dbReference>
<dbReference type="HAMAP" id="MF_00944">
    <property type="entry name" value="YchF_OLA1_ATPase"/>
    <property type="match status" value="1"/>
</dbReference>
<dbReference type="GO" id="GO:0016887">
    <property type="term" value="F:ATP hydrolysis activity"/>
    <property type="evidence" value="ECO:0007669"/>
    <property type="project" value="UniProtKB-UniRule"/>
</dbReference>
<reference evidence="10 11" key="1">
    <citation type="journal article" date="2016" name="Nat. Commun.">
        <title>Thousands of microbial genomes shed light on interconnected biogeochemical processes in an aquifer system.</title>
        <authorList>
            <person name="Anantharaman K."/>
            <person name="Brown C.T."/>
            <person name="Hug L.A."/>
            <person name="Sharon I."/>
            <person name="Castelle C.J."/>
            <person name="Probst A.J."/>
            <person name="Thomas B.C."/>
            <person name="Singh A."/>
            <person name="Wilkins M.J."/>
            <person name="Karaoz U."/>
            <person name="Brodie E.L."/>
            <person name="Williams K.H."/>
            <person name="Hubbard S.S."/>
            <person name="Banfield J.F."/>
        </authorList>
    </citation>
    <scope>NUCLEOTIDE SEQUENCE [LARGE SCALE GENOMIC DNA]</scope>
</reference>
<evidence type="ECO:0000256" key="3">
    <source>
        <dbReference type="ARBA" id="ARBA00022741"/>
    </source>
</evidence>
<dbReference type="GO" id="GO:0046872">
    <property type="term" value="F:metal ion binding"/>
    <property type="evidence" value="ECO:0007669"/>
    <property type="project" value="UniProtKB-KW"/>
</dbReference>
<keyword evidence="7" id="KW-0175">Coiled coil</keyword>
<gene>
    <name evidence="6" type="primary">ychF</name>
    <name evidence="10" type="ORF">A3F94_00860</name>
</gene>
<dbReference type="GO" id="GO:0005737">
    <property type="term" value="C:cytoplasm"/>
    <property type="evidence" value="ECO:0007669"/>
    <property type="project" value="TreeGrafter"/>
</dbReference>
<dbReference type="Pfam" id="PF06071">
    <property type="entry name" value="YchF-GTPase_C"/>
    <property type="match status" value="1"/>
</dbReference>
<evidence type="ECO:0000256" key="7">
    <source>
        <dbReference type="SAM" id="Coils"/>
    </source>
</evidence>
<evidence type="ECO:0000256" key="6">
    <source>
        <dbReference type="HAMAP-Rule" id="MF_00944"/>
    </source>
</evidence>
<feature type="domain" description="OBG-type G" evidence="8">
    <location>
        <begin position="2"/>
        <end position="216"/>
    </location>
</feature>
<comment type="function">
    <text evidence="6">ATPase that binds to both the 70S ribosome and the 50S ribosomal subunit in a nucleotide-independent manner.</text>
</comment>
<feature type="domain" description="TGS" evidence="9">
    <location>
        <begin position="278"/>
        <end position="361"/>
    </location>
</feature>
<dbReference type="InterPro" id="IPR027417">
    <property type="entry name" value="P-loop_NTPase"/>
</dbReference>
<evidence type="ECO:0000259" key="8">
    <source>
        <dbReference type="PROSITE" id="PS51710"/>
    </source>
</evidence>
<keyword evidence="5" id="KW-0460">Magnesium</keyword>
<dbReference type="STRING" id="1802165.A3F94_00860"/>
<accession>A0A1G2HJE8</accession>
<dbReference type="InterPro" id="IPR041706">
    <property type="entry name" value="YchF_N"/>
</dbReference>
<organism evidence="10 11">
    <name type="scientific">Candidatus Spechtbacteria bacterium RIFCSPLOWO2_12_FULL_38_22</name>
    <dbReference type="NCBI Taxonomy" id="1802165"/>
    <lineage>
        <taxon>Bacteria</taxon>
        <taxon>Candidatus Spechtiibacteriota</taxon>
    </lineage>
</organism>
<dbReference type="FunFam" id="3.10.20.30:FF:000001">
    <property type="entry name" value="Ribosome-binding ATPase YchF"/>
    <property type="match status" value="1"/>
</dbReference>
<evidence type="ECO:0000313" key="10">
    <source>
        <dbReference type="EMBL" id="OGZ62018.1"/>
    </source>
</evidence>
<dbReference type="PROSITE" id="PS51710">
    <property type="entry name" value="G_OBG"/>
    <property type="match status" value="1"/>
</dbReference>
<evidence type="ECO:0000256" key="1">
    <source>
        <dbReference type="ARBA" id="ARBA00001946"/>
    </source>
</evidence>
<dbReference type="InterPro" id="IPR013029">
    <property type="entry name" value="YchF_C"/>
</dbReference>
<dbReference type="Pfam" id="PF01926">
    <property type="entry name" value="MMR_HSR1"/>
    <property type="match status" value="1"/>
</dbReference>
<dbReference type="InterPro" id="IPR023192">
    <property type="entry name" value="TGS-like_dom_sf"/>
</dbReference>
<comment type="caution">
    <text evidence="10">The sequence shown here is derived from an EMBL/GenBank/DDBJ whole genome shotgun (WGS) entry which is preliminary data.</text>
</comment>
<dbReference type="Gene3D" id="3.10.20.30">
    <property type="match status" value="1"/>
</dbReference>
<dbReference type="NCBIfam" id="TIGR00092">
    <property type="entry name" value="redox-regulated ATPase YchF"/>
    <property type="match status" value="1"/>
</dbReference>
<dbReference type="PIRSF" id="PIRSF006641">
    <property type="entry name" value="CHP00092"/>
    <property type="match status" value="1"/>
</dbReference>